<evidence type="ECO:0000256" key="9">
    <source>
        <dbReference type="RuleBase" id="RU365072"/>
    </source>
</evidence>
<dbReference type="FunFam" id="1.10.3450.20:FF:000001">
    <property type="entry name" value="Nuclear pore complex protein"/>
    <property type="match status" value="1"/>
</dbReference>
<dbReference type="EMBL" id="JBFDAA010000004">
    <property type="protein sequence ID" value="KAL1138207.1"/>
    <property type="molecule type" value="Genomic_DNA"/>
</dbReference>
<dbReference type="PANTHER" id="PTHR13003">
    <property type="entry name" value="NUP107-RELATED"/>
    <property type="match status" value="1"/>
</dbReference>
<accession>A0ABD0Z177</accession>
<protein>
    <recommendedName>
        <fullName evidence="9">Nuclear pore complex protein</fullName>
    </recommendedName>
</protein>
<dbReference type="GO" id="GO:0015031">
    <property type="term" value="P:protein transport"/>
    <property type="evidence" value="ECO:0007669"/>
    <property type="project" value="UniProtKB-KW"/>
</dbReference>
<dbReference type="GO" id="GO:0031965">
    <property type="term" value="C:nuclear membrane"/>
    <property type="evidence" value="ECO:0007669"/>
    <property type="project" value="UniProtKB-SubCell"/>
</dbReference>
<evidence type="ECO:0000313" key="10">
    <source>
        <dbReference type="EMBL" id="KAL1138207.1"/>
    </source>
</evidence>
<evidence type="ECO:0000256" key="4">
    <source>
        <dbReference type="ARBA" id="ARBA00022927"/>
    </source>
</evidence>
<dbReference type="GO" id="GO:0051028">
    <property type="term" value="P:mRNA transport"/>
    <property type="evidence" value="ECO:0007669"/>
    <property type="project" value="UniProtKB-KW"/>
</dbReference>
<organism evidence="10 11">
    <name type="scientific">Ranatra chinensis</name>
    <dbReference type="NCBI Taxonomy" id="642074"/>
    <lineage>
        <taxon>Eukaryota</taxon>
        <taxon>Metazoa</taxon>
        <taxon>Ecdysozoa</taxon>
        <taxon>Arthropoda</taxon>
        <taxon>Hexapoda</taxon>
        <taxon>Insecta</taxon>
        <taxon>Pterygota</taxon>
        <taxon>Neoptera</taxon>
        <taxon>Paraneoptera</taxon>
        <taxon>Hemiptera</taxon>
        <taxon>Heteroptera</taxon>
        <taxon>Panheteroptera</taxon>
        <taxon>Nepomorpha</taxon>
        <taxon>Nepidae</taxon>
        <taxon>Ranatrinae</taxon>
        <taxon>Ranatra</taxon>
    </lineage>
</organism>
<comment type="caution">
    <text evidence="10">The sequence shown here is derived from an EMBL/GenBank/DDBJ whole genome shotgun (WGS) entry which is preliminary data.</text>
</comment>
<proteinExistence type="inferred from homology"/>
<dbReference type="AlphaFoldDB" id="A0ABD0Z177"/>
<evidence type="ECO:0000256" key="6">
    <source>
        <dbReference type="ARBA" id="ARBA00023132"/>
    </source>
</evidence>
<reference evidence="10 11" key="1">
    <citation type="submission" date="2024-07" db="EMBL/GenBank/DDBJ databases">
        <title>Chromosome-level genome assembly of the water stick insect Ranatra chinensis (Heteroptera: Nepidae).</title>
        <authorList>
            <person name="Liu X."/>
        </authorList>
    </citation>
    <scope>NUCLEOTIDE SEQUENCE [LARGE SCALE GENOMIC DNA]</scope>
    <source>
        <strain evidence="10">Cailab_2021Rc</strain>
        <tissue evidence="10">Muscle</tissue>
    </source>
</reference>
<dbReference type="GO" id="GO:0017056">
    <property type="term" value="F:structural constituent of nuclear pore"/>
    <property type="evidence" value="ECO:0007669"/>
    <property type="project" value="UniProtKB-UniRule"/>
</dbReference>
<comment type="function">
    <text evidence="9">Functions as a component of the nuclear pore complex (NPC).</text>
</comment>
<keyword evidence="4" id="KW-0653">Protein transport</keyword>
<comment type="similarity">
    <text evidence="1 9">Belongs to the nucleoporin Nup84/Nup107 family.</text>
</comment>
<dbReference type="Proteomes" id="UP001558652">
    <property type="component" value="Unassembled WGS sequence"/>
</dbReference>
<keyword evidence="3" id="KW-0509">mRNA transport</keyword>
<dbReference type="Gene3D" id="1.10.3450.20">
    <property type="match status" value="1"/>
</dbReference>
<gene>
    <name evidence="10" type="ORF">AAG570_009898</name>
</gene>
<keyword evidence="2 9" id="KW-0813">Transport</keyword>
<dbReference type="GO" id="GO:0005643">
    <property type="term" value="C:nuclear pore"/>
    <property type="evidence" value="ECO:0007669"/>
    <property type="project" value="UniProtKB-SubCell"/>
</dbReference>
<sequence length="687" mass="79754">MSECNTWRLVHGLYRDRVLHQDDDDNGMGGMLGDLIHPLSEKDLAENLYNNESSVRECQLIIDWLEKISGDEWNLMSRRPDVGHFTDRTVGWENTLHQLQNSVVPYMSTRSIVSSLDPDAPLRENRPLHDLDVEDEERLLDQVFFEIRCGRLSRAQELCVHCGQAWRGAVLEGWRLHHDPNYRTQEEGTPTQKLPVEGNPNRDVWKLCAWRLCEEPNAHPRDKSILGALCGHLGALLPACSGWEDLLWAYLRAAVDRRVEREIRDNAIRQYVPMPNKYWLNVEGIFREIRANELAKHEAKKPERVIQELLALDLVPDLLERMSEWVETTNCQPQFVRFLAHLVIILRLVGRSQPQELGDNVLRAYIKILVDEGEPNLVAYYVAMMPDDDQIDLYATFLESVTDSEKRIECLRAAEKYELNIKRITQKVVQNIRNRRTELEDTDETLARKASDEDFSKISALDWVVFYPQQRGEAIWQANALVRTFIGQGKLEAARLAFDKIPADSIEMLMTQFKCKVDEKKKVDVNLPPRISSAIKEYLCHKAYLDAQDGFSDWFHHFHNTKPTPPPEPKNKDDFAEKVAHEHKLKMFNEELERWKVIMKHQTKSVKSQLYNIIVFPDGGWLVDENNEDEGRSNQLRSLRSICIPEIVMLLHKVLHSVEEYDECIDLAPLIMDETPGLYKVTIYLCF</sequence>
<evidence type="ECO:0000313" key="11">
    <source>
        <dbReference type="Proteomes" id="UP001558652"/>
    </source>
</evidence>
<keyword evidence="7 9" id="KW-0472">Membrane</keyword>
<dbReference type="InterPro" id="IPR007252">
    <property type="entry name" value="Nup84/Nup107"/>
</dbReference>
<evidence type="ECO:0000256" key="2">
    <source>
        <dbReference type="ARBA" id="ARBA00022448"/>
    </source>
</evidence>
<dbReference type="Pfam" id="PF04121">
    <property type="entry name" value="Nup84_Nup100"/>
    <property type="match status" value="1"/>
</dbReference>
<name>A0ABD0Z177_9HEMI</name>
<keyword evidence="6 9" id="KW-0906">Nuclear pore complex</keyword>
<comment type="subunit">
    <text evidence="9">Part of the nuclear pore complex (NPC).</text>
</comment>
<keyword evidence="11" id="KW-1185">Reference proteome</keyword>
<evidence type="ECO:0000256" key="1">
    <source>
        <dbReference type="ARBA" id="ARBA00009510"/>
    </source>
</evidence>
<keyword evidence="5 9" id="KW-0811">Translocation</keyword>
<dbReference type="PANTHER" id="PTHR13003:SF2">
    <property type="entry name" value="NUCLEAR PORE COMPLEX PROTEIN NUP107"/>
    <property type="match status" value="1"/>
</dbReference>
<dbReference type="Gene3D" id="1.20.190.50">
    <property type="match status" value="1"/>
</dbReference>
<evidence type="ECO:0000256" key="7">
    <source>
        <dbReference type="ARBA" id="ARBA00023136"/>
    </source>
</evidence>
<evidence type="ECO:0000256" key="5">
    <source>
        <dbReference type="ARBA" id="ARBA00023010"/>
    </source>
</evidence>
<evidence type="ECO:0000256" key="8">
    <source>
        <dbReference type="ARBA" id="ARBA00023242"/>
    </source>
</evidence>
<evidence type="ECO:0000256" key="3">
    <source>
        <dbReference type="ARBA" id="ARBA00022816"/>
    </source>
</evidence>
<comment type="subcellular location">
    <subcellularLocation>
        <location evidence="9">Nucleus</location>
        <location evidence="9">Nuclear pore complex</location>
    </subcellularLocation>
    <subcellularLocation>
        <location evidence="9">Nucleus membrane</location>
    </subcellularLocation>
</comment>
<keyword evidence="8 9" id="KW-0539">Nucleus</keyword>